<dbReference type="PROSITE" id="PS50937">
    <property type="entry name" value="HTH_MERR_2"/>
    <property type="match status" value="1"/>
</dbReference>
<dbReference type="PANTHER" id="PTHR30204:SF69">
    <property type="entry name" value="MERR-FAMILY TRANSCRIPTIONAL REGULATOR"/>
    <property type="match status" value="1"/>
</dbReference>
<evidence type="ECO:0000256" key="2">
    <source>
        <dbReference type="ARBA" id="ARBA00023015"/>
    </source>
</evidence>
<dbReference type="GO" id="GO:0003700">
    <property type="term" value="F:DNA-binding transcription factor activity"/>
    <property type="evidence" value="ECO:0007669"/>
    <property type="project" value="InterPro"/>
</dbReference>
<evidence type="ECO:0000313" key="8">
    <source>
        <dbReference type="Proteomes" id="UP000283981"/>
    </source>
</evidence>
<accession>A0A414UVS0</accession>
<organism evidence="7 8">
    <name type="scientific">Mediterraneibacter gnavus</name>
    <name type="common">Ruminococcus gnavus</name>
    <dbReference type="NCBI Taxonomy" id="33038"/>
    <lineage>
        <taxon>Bacteria</taxon>
        <taxon>Bacillati</taxon>
        <taxon>Bacillota</taxon>
        <taxon>Clostridia</taxon>
        <taxon>Lachnospirales</taxon>
        <taxon>Lachnospiraceae</taxon>
        <taxon>Mediterraneibacter</taxon>
    </lineage>
</organism>
<keyword evidence="3" id="KW-0238">DNA-binding</keyword>
<evidence type="ECO:0000256" key="4">
    <source>
        <dbReference type="ARBA" id="ARBA00023163"/>
    </source>
</evidence>
<gene>
    <name evidence="7" type="ORF">DW243_08300</name>
    <name evidence="6" type="ORF">DWY88_04590</name>
</gene>
<dbReference type="SMART" id="SM00871">
    <property type="entry name" value="AraC_E_bind"/>
    <property type="match status" value="1"/>
</dbReference>
<dbReference type="Proteomes" id="UP000286137">
    <property type="component" value="Unassembled WGS sequence"/>
</dbReference>
<dbReference type="Gene3D" id="1.10.1660.10">
    <property type="match status" value="1"/>
</dbReference>
<dbReference type="AlphaFoldDB" id="A0A414UVS0"/>
<keyword evidence="2" id="KW-0805">Transcription regulation</keyword>
<dbReference type="SUPFAM" id="SSF46955">
    <property type="entry name" value="Putative DNA-binding domain"/>
    <property type="match status" value="1"/>
</dbReference>
<dbReference type="InterPro" id="IPR047057">
    <property type="entry name" value="MerR_fam"/>
</dbReference>
<dbReference type="InterPro" id="IPR000551">
    <property type="entry name" value="MerR-type_HTH_dom"/>
</dbReference>
<dbReference type="PANTHER" id="PTHR30204">
    <property type="entry name" value="REDOX-CYCLING DRUG-SENSING TRANSCRIPTIONAL ACTIVATOR SOXR"/>
    <property type="match status" value="1"/>
</dbReference>
<dbReference type="CDD" id="cd01107">
    <property type="entry name" value="HTH_BmrR"/>
    <property type="match status" value="1"/>
</dbReference>
<dbReference type="GO" id="GO:0003677">
    <property type="term" value="F:DNA binding"/>
    <property type="evidence" value="ECO:0007669"/>
    <property type="project" value="UniProtKB-KW"/>
</dbReference>
<name>A0A414UVS0_MEDGN</name>
<evidence type="ECO:0000313" key="7">
    <source>
        <dbReference type="EMBL" id="RHG84392.1"/>
    </source>
</evidence>
<dbReference type="Pfam" id="PF13411">
    <property type="entry name" value="MerR_1"/>
    <property type="match status" value="1"/>
</dbReference>
<keyword evidence="1" id="KW-0678">Repressor</keyword>
<sequence>MLSIGEFSKICKVSTKTLRYYDEIGLIKPSKINQENGYRYYSIEQLETMLFINRLKQYRFSLEEIKAIITSEEILNEKLSIELYKKKIEFEKQIQIYSQITERLNEDISVLKQGKSIMSYLNKIDVQLVEVPVMYLVSIRKMVCKVEMEEQYACCFHSILRKIQYDKLTVNAPPMVLFHSDEFTPLGLDTEFAIPVEQFVTGTRDFCPGLCLKTTLYGGYSNLPSIYTKQCEWAEQNGYENNGPLYEVYITDPTQTSNEDDLVTEIYYPVKKK</sequence>
<dbReference type="Pfam" id="PF06445">
    <property type="entry name" value="GyrI-like"/>
    <property type="match status" value="1"/>
</dbReference>
<evidence type="ECO:0000259" key="5">
    <source>
        <dbReference type="PROSITE" id="PS50937"/>
    </source>
</evidence>
<feature type="domain" description="HTH merR-type" evidence="5">
    <location>
        <begin position="1"/>
        <end position="71"/>
    </location>
</feature>
<dbReference type="SUPFAM" id="SSF55136">
    <property type="entry name" value="Probable bacterial effector-binding domain"/>
    <property type="match status" value="1"/>
</dbReference>
<proteinExistence type="predicted"/>
<dbReference type="Gene3D" id="3.20.80.10">
    <property type="entry name" value="Regulatory factor, effector binding domain"/>
    <property type="match status" value="1"/>
</dbReference>
<reference evidence="8 9" key="1">
    <citation type="submission" date="2018-08" db="EMBL/GenBank/DDBJ databases">
        <title>A genome reference for cultivated species of the human gut microbiota.</title>
        <authorList>
            <person name="Zou Y."/>
            <person name="Xue W."/>
            <person name="Luo G."/>
        </authorList>
    </citation>
    <scope>NUCLEOTIDE SEQUENCE [LARGE SCALE GENOMIC DNA]</scope>
    <source>
        <strain evidence="6 9">AF27-4BH</strain>
        <strain evidence="7 8">AM21-18</strain>
    </source>
</reference>
<dbReference type="EMBL" id="QRTJ01000006">
    <property type="protein sequence ID" value="RGQ69916.1"/>
    <property type="molecule type" value="Genomic_DNA"/>
</dbReference>
<dbReference type="Proteomes" id="UP000283981">
    <property type="component" value="Unassembled WGS sequence"/>
</dbReference>
<dbReference type="EMBL" id="QRIS01000012">
    <property type="protein sequence ID" value="RHG84392.1"/>
    <property type="molecule type" value="Genomic_DNA"/>
</dbReference>
<comment type="caution">
    <text evidence="7">The sequence shown here is derived from an EMBL/GenBank/DDBJ whole genome shotgun (WGS) entry which is preliminary data.</text>
</comment>
<dbReference type="InterPro" id="IPR009061">
    <property type="entry name" value="DNA-bd_dom_put_sf"/>
</dbReference>
<evidence type="ECO:0000313" key="6">
    <source>
        <dbReference type="EMBL" id="RGQ69916.1"/>
    </source>
</evidence>
<protein>
    <submittedName>
        <fullName evidence="7">MerR family transcriptional regulator</fullName>
    </submittedName>
</protein>
<evidence type="ECO:0000313" key="9">
    <source>
        <dbReference type="Proteomes" id="UP000286137"/>
    </source>
</evidence>
<dbReference type="InterPro" id="IPR011256">
    <property type="entry name" value="Reg_factor_effector_dom_sf"/>
</dbReference>
<dbReference type="InterPro" id="IPR029442">
    <property type="entry name" value="GyrI-like"/>
</dbReference>
<dbReference type="RefSeq" id="WP_117993755.1">
    <property type="nucleotide sequence ID" value="NZ_JBBNNO010000033.1"/>
</dbReference>
<dbReference type="InterPro" id="IPR010499">
    <property type="entry name" value="AraC_E-bd"/>
</dbReference>
<evidence type="ECO:0000256" key="1">
    <source>
        <dbReference type="ARBA" id="ARBA00022491"/>
    </source>
</evidence>
<keyword evidence="4" id="KW-0804">Transcription</keyword>
<evidence type="ECO:0000256" key="3">
    <source>
        <dbReference type="ARBA" id="ARBA00023125"/>
    </source>
</evidence>
<dbReference type="SMART" id="SM00422">
    <property type="entry name" value="HTH_MERR"/>
    <property type="match status" value="1"/>
</dbReference>